<feature type="compositionally biased region" description="Basic and acidic residues" evidence="1">
    <location>
        <begin position="102"/>
        <end position="141"/>
    </location>
</feature>
<accession>A0A4Y2A794</accession>
<reference evidence="2 3" key="1">
    <citation type="journal article" date="2019" name="Sci. Rep.">
        <title>Orb-weaving spider Araneus ventricosus genome elucidates the spidroin gene catalogue.</title>
        <authorList>
            <person name="Kono N."/>
            <person name="Nakamura H."/>
            <person name="Ohtoshi R."/>
            <person name="Moran D.A.P."/>
            <person name="Shinohara A."/>
            <person name="Yoshida Y."/>
            <person name="Fujiwara M."/>
            <person name="Mori M."/>
            <person name="Tomita M."/>
            <person name="Arakawa K."/>
        </authorList>
    </citation>
    <scope>NUCLEOTIDE SEQUENCE [LARGE SCALE GENOMIC DNA]</scope>
</reference>
<name>A0A4Y2A794_ARAVE</name>
<evidence type="ECO:0000313" key="3">
    <source>
        <dbReference type="Proteomes" id="UP000499080"/>
    </source>
</evidence>
<evidence type="ECO:0000313" key="2">
    <source>
        <dbReference type="EMBL" id="GBL75289.1"/>
    </source>
</evidence>
<protein>
    <submittedName>
        <fullName evidence="2">Uncharacterized protein</fullName>
    </submittedName>
</protein>
<dbReference type="Proteomes" id="UP000499080">
    <property type="component" value="Unassembled WGS sequence"/>
</dbReference>
<sequence>MLANPQEDCVANPARFARYNEDTACPSTIVKSLYIYETSFQLVLVNPMKRQSLTNEDEFILFNHALIDRFQKWDLLCMVNTRSERKMADNADLLPGLRKGARREEGRIEKENGSWTRRDVIQTRGDEERTRENGKSPKRNE</sequence>
<dbReference type="AlphaFoldDB" id="A0A4Y2A794"/>
<evidence type="ECO:0000256" key="1">
    <source>
        <dbReference type="SAM" id="MobiDB-lite"/>
    </source>
</evidence>
<comment type="caution">
    <text evidence="2">The sequence shown here is derived from an EMBL/GenBank/DDBJ whole genome shotgun (WGS) entry which is preliminary data.</text>
</comment>
<organism evidence="2 3">
    <name type="scientific">Araneus ventricosus</name>
    <name type="common">Orbweaver spider</name>
    <name type="synonym">Epeira ventricosa</name>
    <dbReference type="NCBI Taxonomy" id="182803"/>
    <lineage>
        <taxon>Eukaryota</taxon>
        <taxon>Metazoa</taxon>
        <taxon>Ecdysozoa</taxon>
        <taxon>Arthropoda</taxon>
        <taxon>Chelicerata</taxon>
        <taxon>Arachnida</taxon>
        <taxon>Araneae</taxon>
        <taxon>Araneomorphae</taxon>
        <taxon>Entelegynae</taxon>
        <taxon>Araneoidea</taxon>
        <taxon>Araneidae</taxon>
        <taxon>Araneus</taxon>
    </lineage>
</organism>
<feature type="region of interest" description="Disordered" evidence="1">
    <location>
        <begin position="98"/>
        <end position="141"/>
    </location>
</feature>
<dbReference type="EMBL" id="BGPR01000007">
    <property type="protein sequence ID" value="GBL75289.1"/>
    <property type="molecule type" value="Genomic_DNA"/>
</dbReference>
<proteinExistence type="predicted"/>
<gene>
    <name evidence="2" type="ORF">AVEN_194511_1</name>
</gene>
<keyword evidence="3" id="KW-1185">Reference proteome</keyword>